<evidence type="ECO:0000313" key="7">
    <source>
        <dbReference type="Proteomes" id="UP000429232"/>
    </source>
</evidence>
<accession>A0A6I4I4U4</accession>
<dbReference type="Proteomes" id="UP000429232">
    <property type="component" value="Chromosome"/>
</dbReference>
<feature type="domain" description="ABC-2 type transporter transmembrane" evidence="5">
    <location>
        <begin position="54"/>
        <end position="246"/>
    </location>
</feature>
<gene>
    <name evidence="6" type="ORF">GO620_012710</name>
</gene>
<keyword evidence="2" id="KW-0812">Transmembrane</keyword>
<dbReference type="PANTHER" id="PTHR43229">
    <property type="entry name" value="NODULATION PROTEIN J"/>
    <property type="match status" value="1"/>
</dbReference>
<evidence type="ECO:0000256" key="1">
    <source>
        <dbReference type="ARBA" id="ARBA00004141"/>
    </source>
</evidence>
<reference evidence="6 7" key="1">
    <citation type="submission" date="2020-12" db="EMBL/GenBank/DDBJ databases">
        <title>HMF7856_wgs.fasta genome submission.</title>
        <authorList>
            <person name="Kang H."/>
            <person name="Kim H."/>
            <person name="Joh K."/>
        </authorList>
    </citation>
    <scope>NUCLEOTIDE SEQUENCE [LARGE SCALE GENOMIC DNA]</scope>
    <source>
        <strain evidence="6 7">HMF7856</strain>
    </source>
</reference>
<name>A0A6I4I4U4_9SPHI</name>
<organism evidence="6 7">
    <name type="scientific">Mucilaginibacter ginkgonis</name>
    <dbReference type="NCBI Taxonomy" id="2682091"/>
    <lineage>
        <taxon>Bacteria</taxon>
        <taxon>Pseudomonadati</taxon>
        <taxon>Bacteroidota</taxon>
        <taxon>Sphingobacteriia</taxon>
        <taxon>Sphingobacteriales</taxon>
        <taxon>Sphingobacteriaceae</taxon>
        <taxon>Mucilaginibacter</taxon>
    </lineage>
</organism>
<evidence type="ECO:0000313" key="6">
    <source>
        <dbReference type="EMBL" id="QQL49035.1"/>
    </source>
</evidence>
<dbReference type="GO" id="GO:0140359">
    <property type="term" value="F:ABC-type transporter activity"/>
    <property type="evidence" value="ECO:0007669"/>
    <property type="project" value="InterPro"/>
</dbReference>
<protein>
    <submittedName>
        <fullName evidence="6">ABC transporter permease</fullName>
    </submittedName>
</protein>
<dbReference type="Pfam" id="PF12698">
    <property type="entry name" value="ABC2_membrane_3"/>
    <property type="match status" value="1"/>
</dbReference>
<evidence type="ECO:0000256" key="2">
    <source>
        <dbReference type="ARBA" id="ARBA00022692"/>
    </source>
</evidence>
<evidence type="ECO:0000256" key="3">
    <source>
        <dbReference type="ARBA" id="ARBA00022989"/>
    </source>
</evidence>
<evidence type="ECO:0000256" key="4">
    <source>
        <dbReference type="ARBA" id="ARBA00023136"/>
    </source>
</evidence>
<dbReference type="GO" id="GO:0016020">
    <property type="term" value="C:membrane"/>
    <property type="evidence" value="ECO:0007669"/>
    <property type="project" value="UniProtKB-SubCell"/>
</dbReference>
<proteinExistence type="predicted"/>
<comment type="subcellular location">
    <subcellularLocation>
        <location evidence="1">Membrane</location>
        <topology evidence="1">Multi-pass membrane protein</topology>
    </subcellularLocation>
</comment>
<evidence type="ECO:0000259" key="5">
    <source>
        <dbReference type="Pfam" id="PF12698"/>
    </source>
</evidence>
<keyword evidence="7" id="KW-1185">Reference proteome</keyword>
<dbReference type="EMBL" id="CP066775">
    <property type="protein sequence ID" value="QQL49035.1"/>
    <property type="molecule type" value="Genomic_DNA"/>
</dbReference>
<dbReference type="PANTHER" id="PTHR43229:SF2">
    <property type="entry name" value="NODULATION PROTEIN J"/>
    <property type="match status" value="1"/>
</dbReference>
<dbReference type="KEGG" id="mgik:GO620_012710"/>
<keyword evidence="4" id="KW-0472">Membrane</keyword>
<sequence>MATIVPKSSSAFFTLLRADFAILKANRRSAVLAIAVPVIILISWKGLVPKFGGAYVLSGAITFGLMAIGLMGYSITVARDRDKGIFQRLRVAPVPTWAIMASRLTVQLFMIMVLSLLIFILGNANDGITLQPKAYVFAFFVAILGGAVYLALGQLIVGLIKNPETVNATSRLVYMVFILVGMLGELKLLDFKGKNFEIRISDYVHYSPYGAVKMMLAASMAPDTWSRDTTTALLLSIGYAVIFAAIGIKMFKWNTK</sequence>
<dbReference type="InterPro" id="IPR013525">
    <property type="entry name" value="ABC2_TM"/>
</dbReference>
<dbReference type="AlphaFoldDB" id="A0A6I4I4U4"/>
<dbReference type="RefSeq" id="WP_157525739.1">
    <property type="nucleotide sequence ID" value="NZ_CP066775.1"/>
</dbReference>
<keyword evidence="3" id="KW-1133">Transmembrane helix</keyword>
<dbReference type="InterPro" id="IPR051784">
    <property type="entry name" value="Nod_factor_ABC_transporter"/>
</dbReference>